<evidence type="ECO:0000259" key="5">
    <source>
        <dbReference type="PROSITE" id="PS50931"/>
    </source>
</evidence>
<organism evidence="6 7">
    <name type="scientific">Eisenbergiella massiliensis</name>
    <dbReference type="NCBI Taxonomy" id="1720294"/>
    <lineage>
        <taxon>Bacteria</taxon>
        <taxon>Bacillati</taxon>
        <taxon>Bacillota</taxon>
        <taxon>Clostridia</taxon>
        <taxon>Lachnospirales</taxon>
        <taxon>Lachnospiraceae</taxon>
        <taxon>Eisenbergiella</taxon>
    </lineage>
</organism>
<dbReference type="PROSITE" id="PS50931">
    <property type="entry name" value="HTH_LYSR"/>
    <property type="match status" value="1"/>
</dbReference>
<dbReference type="SUPFAM" id="SSF53850">
    <property type="entry name" value="Periplasmic binding protein-like II"/>
    <property type="match status" value="1"/>
</dbReference>
<dbReference type="CDD" id="cd05466">
    <property type="entry name" value="PBP2_LTTR_substrate"/>
    <property type="match status" value="1"/>
</dbReference>
<feature type="domain" description="HTH lysR-type" evidence="5">
    <location>
        <begin position="9"/>
        <end position="60"/>
    </location>
</feature>
<comment type="caution">
    <text evidence="6">The sequence shown here is derived from an EMBL/GenBank/DDBJ whole genome shotgun (WGS) entry which is preliminary data.</text>
</comment>
<evidence type="ECO:0000256" key="4">
    <source>
        <dbReference type="ARBA" id="ARBA00023163"/>
    </source>
</evidence>
<dbReference type="GO" id="GO:0000976">
    <property type="term" value="F:transcription cis-regulatory region binding"/>
    <property type="evidence" value="ECO:0007669"/>
    <property type="project" value="TreeGrafter"/>
</dbReference>
<dbReference type="PRINTS" id="PR00039">
    <property type="entry name" value="HTHLYSR"/>
</dbReference>
<dbReference type="PANTHER" id="PTHR30126">
    <property type="entry name" value="HTH-TYPE TRANSCRIPTIONAL REGULATOR"/>
    <property type="match status" value="1"/>
</dbReference>
<keyword evidence="4" id="KW-0804">Transcription</keyword>
<dbReference type="Proteomes" id="UP000261166">
    <property type="component" value="Unassembled WGS sequence"/>
</dbReference>
<evidence type="ECO:0000313" key="6">
    <source>
        <dbReference type="EMBL" id="RGE72980.1"/>
    </source>
</evidence>
<comment type="similarity">
    <text evidence="1">Belongs to the LysR transcriptional regulatory family.</text>
</comment>
<dbReference type="SUPFAM" id="SSF46785">
    <property type="entry name" value="Winged helix' DNA-binding domain"/>
    <property type="match status" value="1"/>
</dbReference>
<accession>A0A3E3J0Y1</accession>
<dbReference type="GO" id="GO:0003700">
    <property type="term" value="F:DNA-binding transcription factor activity"/>
    <property type="evidence" value="ECO:0007669"/>
    <property type="project" value="InterPro"/>
</dbReference>
<dbReference type="InterPro" id="IPR036388">
    <property type="entry name" value="WH-like_DNA-bd_sf"/>
</dbReference>
<evidence type="ECO:0000256" key="3">
    <source>
        <dbReference type="ARBA" id="ARBA00023125"/>
    </source>
</evidence>
<keyword evidence="3" id="KW-0238">DNA-binding</keyword>
<dbReference type="Pfam" id="PF03466">
    <property type="entry name" value="LysR_substrate"/>
    <property type="match status" value="1"/>
</dbReference>
<dbReference type="Pfam" id="PF00126">
    <property type="entry name" value="HTH_1"/>
    <property type="match status" value="1"/>
</dbReference>
<evidence type="ECO:0000256" key="2">
    <source>
        <dbReference type="ARBA" id="ARBA00023015"/>
    </source>
</evidence>
<dbReference type="Gene3D" id="3.40.190.10">
    <property type="entry name" value="Periplasmic binding protein-like II"/>
    <property type="match status" value="2"/>
</dbReference>
<dbReference type="EMBL" id="QVLU01000004">
    <property type="protein sequence ID" value="RGE72980.1"/>
    <property type="molecule type" value="Genomic_DNA"/>
</dbReference>
<dbReference type="PANTHER" id="PTHR30126:SF64">
    <property type="entry name" value="HTH-TYPE TRANSCRIPTIONAL REGULATOR CITR"/>
    <property type="match status" value="1"/>
</dbReference>
<name>A0A3E3J0Y1_9FIRM</name>
<gene>
    <name evidence="6" type="ORF">DWY69_05645</name>
</gene>
<dbReference type="FunFam" id="1.10.10.10:FF:000001">
    <property type="entry name" value="LysR family transcriptional regulator"/>
    <property type="match status" value="1"/>
</dbReference>
<sequence>MSVSFDSYKTFYYVARLGSFTEAAKALYVTQPTVTHAIQMLEQELDCVLFQRSRKGVSLTPEAAMLYEHVRAACEHIFEAESALKAKKKLLEGQVRIGASETTLHFFLLPFLKEFKTLHPGVKIKVSNSSTPTALAALRSGHIDFAILVMRPGYKGAFLPQDKFSVTRLAGFQDIFIAGNDFSDLAGRSVTPGELCGYPFICMEPGTVTRQFLDDFLLQFHLAVSPDIELATTDLITPMAANNLGVGFVPRAFARSALEEGSVFQIRLTEIVPEREICVISRTDTPLSLAGNAFLRLFSDFAEPSCIKKDCR</sequence>
<evidence type="ECO:0000313" key="7">
    <source>
        <dbReference type="Proteomes" id="UP000261166"/>
    </source>
</evidence>
<dbReference type="InterPro" id="IPR036390">
    <property type="entry name" value="WH_DNA-bd_sf"/>
</dbReference>
<reference evidence="6 7" key="1">
    <citation type="submission" date="2018-08" db="EMBL/GenBank/DDBJ databases">
        <title>A genome reference for cultivated species of the human gut microbiota.</title>
        <authorList>
            <person name="Zou Y."/>
            <person name="Xue W."/>
            <person name="Luo G."/>
        </authorList>
    </citation>
    <scope>NUCLEOTIDE SEQUENCE [LARGE SCALE GENOMIC DNA]</scope>
    <source>
        <strain evidence="6 7">AF26-4BH</strain>
    </source>
</reference>
<protein>
    <submittedName>
        <fullName evidence="6">LysR family transcriptional regulator</fullName>
    </submittedName>
</protein>
<dbReference type="Gene3D" id="1.10.10.10">
    <property type="entry name" value="Winged helix-like DNA-binding domain superfamily/Winged helix DNA-binding domain"/>
    <property type="match status" value="1"/>
</dbReference>
<keyword evidence="2" id="KW-0805">Transcription regulation</keyword>
<dbReference type="InterPro" id="IPR005119">
    <property type="entry name" value="LysR_subst-bd"/>
</dbReference>
<dbReference type="AlphaFoldDB" id="A0A3E3J0Y1"/>
<dbReference type="InterPro" id="IPR000847">
    <property type="entry name" value="LysR_HTH_N"/>
</dbReference>
<proteinExistence type="inferred from homology"/>
<evidence type="ECO:0000256" key="1">
    <source>
        <dbReference type="ARBA" id="ARBA00009437"/>
    </source>
</evidence>
<dbReference type="OrthoDB" id="9778774at2"/>
<dbReference type="RefSeq" id="WP_021634648.1">
    <property type="nucleotide sequence ID" value="NZ_CALBAU010000402.1"/>
</dbReference>